<sequence>EFRQEKLTRIIETTSTFTKVKKDIIKKNS</sequence>
<organism evidence="1">
    <name type="scientific">marine sediment metagenome</name>
    <dbReference type="NCBI Taxonomy" id="412755"/>
    <lineage>
        <taxon>unclassified sequences</taxon>
        <taxon>metagenomes</taxon>
        <taxon>ecological metagenomes</taxon>
    </lineage>
</organism>
<reference evidence="1" key="1">
    <citation type="journal article" date="2014" name="Front. Microbiol.">
        <title>High frequency of phylogenetically diverse reductive dehalogenase-homologous genes in deep subseafloor sedimentary metagenomes.</title>
        <authorList>
            <person name="Kawai M."/>
            <person name="Futagami T."/>
            <person name="Toyoda A."/>
            <person name="Takaki Y."/>
            <person name="Nishi S."/>
            <person name="Hori S."/>
            <person name="Arai W."/>
            <person name="Tsubouchi T."/>
            <person name="Morono Y."/>
            <person name="Uchiyama I."/>
            <person name="Ito T."/>
            <person name="Fujiyama A."/>
            <person name="Inagaki F."/>
            <person name="Takami H."/>
        </authorList>
    </citation>
    <scope>NUCLEOTIDE SEQUENCE</scope>
    <source>
        <strain evidence="1">Expedition CK06-06</strain>
    </source>
</reference>
<accession>X1DVH1</accession>
<protein>
    <submittedName>
        <fullName evidence="1">Uncharacterized protein</fullName>
    </submittedName>
</protein>
<dbReference type="AlphaFoldDB" id="X1DVH1"/>
<gene>
    <name evidence="1" type="ORF">S01H4_65379</name>
</gene>
<comment type="caution">
    <text evidence="1">The sequence shown here is derived from an EMBL/GenBank/DDBJ whole genome shotgun (WGS) entry which is preliminary data.</text>
</comment>
<proteinExistence type="predicted"/>
<evidence type="ECO:0000313" key="1">
    <source>
        <dbReference type="EMBL" id="GAH24986.1"/>
    </source>
</evidence>
<feature type="non-terminal residue" evidence="1">
    <location>
        <position position="1"/>
    </location>
</feature>
<dbReference type="EMBL" id="BART01039984">
    <property type="protein sequence ID" value="GAH24986.1"/>
    <property type="molecule type" value="Genomic_DNA"/>
</dbReference>
<name>X1DVH1_9ZZZZ</name>